<feature type="domain" description="Piwi" evidence="1">
    <location>
        <begin position="59"/>
        <end position="361"/>
    </location>
</feature>
<reference evidence="3" key="1">
    <citation type="submission" date="2025-08" db="UniProtKB">
        <authorList>
            <consortium name="RefSeq"/>
        </authorList>
    </citation>
    <scope>IDENTIFICATION</scope>
</reference>
<keyword evidence="2" id="KW-1185">Reference proteome</keyword>
<dbReference type="GO" id="GO:0003676">
    <property type="term" value="F:nucleic acid binding"/>
    <property type="evidence" value="ECO:0007669"/>
    <property type="project" value="InterPro"/>
</dbReference>
<dbReference type="PaxDb" id="121845-A0A3Q0JBB1"/>
<proteinExistence type="predicted"/>
<dbReference type="InterPro" id="IPR003165">
    <property type="entry name" value="Piwi"/>
</dbReference>
<dbReference type="PROSITE" id="PS50822">
    <property type="entry name" value="PIWI"/>
    <property type="match status" value="1"/>
</dbReference>
<dbReference type="InterPro" id="IPR036397">
    <property type="entry name" value="RNaseH_sf"/>
</dbReference>
<dbReference type="PANTHER" id="PTHR22891">
    <property type="entry name" value="EUKARYOTIC TRANSLATION INITIATION FACTOR 2C"/>
    <property type="match status" value="1"/>
</dbReference>
<evidence type="ECO:0000313" key="2">
    <source>
        <dbReference type="Proteomes" id="UP000079169"/>
    </source>
</evidence>
<dbReference type="Proteomes" id="UP000079169">
    <property type="component" value="Unplaced"/>
</dbReference>
<dbReference type="Pfam" id="PF02171">
    <property type="entry name" value="Piwi"/>
    <property type="match status" value="1"/>
</dbReference>
<dbReference type="CDD" id="cd04657">
    <property type="entry name" value="Piwi_ago-like"/>
    <property type="match status" value="1"/>
</dbReference>
<accession>A0A3Q0JBB1</accession>
<dbReference type="SMART" id="SM00950">
    <property type="entry name" value="Piwi"/>
    <property type="match status" value="1"/>
</dbReference>
<dbReference type="GeneID" id="103518118"/>
<dbReference type="AlphaFoldDB" id="A0A3Q0JBB1"/>
<dbReference type="SUPFAM" id="SSF53098">
    <property type="entry name" value="Ribonuclease H-like"/>
    <property type="match status" value="1"/>
</dbReference>
<evidence type="ECO:0000313" key="3">
    <source>
        <dbReference type="RefSeq" id="XP_026685797.1"/>
    </source>
</evidence>
<name>A0A3Q0JBB1_DIACI</name>
<evidence type="ECO:0000259" key="1">
    <source>
        <dbReference type="PROSITE" id="PS50822"/>
    </source>
</evidence>
<organism evidence="2 3">
    <name type="scientific">Diaphorina citri</name>
    <name type="common">Asian citrus psyllid</name>
    <dbReference type="NCBI Taxonomy" id="121845"/>
    <lineage>
        <taxon>Eukaryota</taxon>
        <taxon>Metazoa</taxon>
        <taxon>Ecdysozoa</taxon>
        <taxon>Arthropoda</taxon>
        <taxon>Hexapoda</taxon>
        <taxon>Insecta</taxon>
        <taxon>Pterygota</taxon>
        <taxon>Neoptera</taxon>
        <taxon>Paraneoptera</taxon>
        <taxon>Hemiptera</taxon>
        <taxon>Sternorrhyncha</taxon>
        <taxon>Psylloidea</taxon>
        <taxon>Psyllidae</taxon>
        <taxon>Diaphorininae</taxon>
        <taxon>Diaphorina</taxon>
    </lineage>
</organism>
<sequence length="392" mass="44868">MVRGRPPNWRAIVDNMPRGAQLVGMTFSRNPEEVCEDSRENDRNLKQIFQRLKTKGVNLVFVIVPNAGDTYAKVKQVAELEVGILTQCIKEKTVFKMNPATTGNILLKINAKLNGINHYVKELKKPKILGKPTIIFGADVTHPSPDETSIPSVAAVTSSYDPAAFKYNMMWNLQDPRQEIIVHLETIVRTQLIYFYKVNKVKPVHIIFYRDGVSEGQFQAVMSAEISAIKRACQGVEANYNPKVTFLVVQKRHHTRFFPTSPSEGDGSRNNNVRPGTIVDTTITHPTDLDFYLVSHQSIQGTARPTKYYRLWDEYNLTDDETEEMTYYLCHLFSRCTRSVSYPAPTYYAHLAAFRGRVYIKNRHLDMNNLPRENQVHQANAEFLTNNPMYFV</sequence>
<dbReference type="Gene3D" id="3.30.420.10">
    <property type="entry name" value="Ribonuclease H-like superfamily/Ribonuclease H"/>
    <property type="match status" value="1"/>
</dbReference>
<dbReference type="KEGG" id="dci:103518118"/>
<gene>
    <name evidence="3" type="primary">LOC103518118</name>
</gene>
<dbReference type="InterPro" id="IPR045246">
    <property type="entry name" value="Piwi_ago-like"/>
</dbReference>
<dbReference type="STRING" id="121845.A0A3Q0JBB1"/>
<dbReference type="InterPro" id="IPR012337">
    <property type="entry name" value="RNaseH-like_sf"/>
</dbReference>
<dbReference type="RefSeq" id="XP_026685797.1">
    <property type="nucleotide sequence ID" value="XM_026829996.1"/>
</dbReference>
<protein>
    <submittedName>
        <fullName evidence="3">Protein argonaute-3-like</fullName>
    </submittedName>
</protein>
<dbReference type="Gene3D" id="3.40.50.2300">
    <property type="match status" value="1"/>
</dbReference>